<dbReference type="HOGENOM" id="CLU_029436_1_0_10"/>
<dbReference type="PANTHER" id="PTHR33175">
    <property type="entry name" value="DNA-BINDING PROTEIN HU"/>
    <property type="match status" value="1"/>
</dbReference>
<evidence type="ECO:0000313" key="7">
    <source>
        <dbReference type="Proteomes" id="UP000005697"/>
    </source>
</evidence>
<keyword evidence="5" id="KW-0812">Transmembrane</keyword>
<dbReference type="RefSeq" id="WP_007368617.1">
    <property type="nucleotide sequence ID" value="NZ_GL872283.1"/>
</dbReference>
<dbReference type="InterPro" id="IPR010992">
    <property type="entry name" value="IHF-like_DNA-bd_dom_sf"/>
</dbReference>
<dbReference type="CDD" id="cd13832">
    <property type="entry name" value="IHF"/>
    <property type="match status" value="1"/>
</dbReference>
<dbReference type="SMART" id="SM00411">
    <property type="entry name" value="BHL"/>
    <property type="match status" value="1"/>
</dbReference>
<sequence>MGKTGIQMITGALAKQYKLSASDASVFVDSVFAIISSELKDGRPVKVKGLGTFKIQSVKPRESVNVNTGERVLIKGHDKITFTPDAAMKELVNKPFSQFETVVINDGVDTETLERIPADEAKGNTSETIPTKSSGTEAGKQKDNGNIHEEDSVQAIKKQTGNSSAESGKVSASIEEKLTEKAERKPDAETENSSAIKEAEQPVTDDEPTHIGKDRNEEDKMNVEEEKSSSVRRSPEPGKLQSQPVRTVTETEEENDSDVEGSTNNMLKIVALAAFIVIVFLGGFLWVRFGRTKPGRQTAVMEQKEDTSGNKTAMAARTVPADTVTTAARESHVPTAAGKEETDSFAAMNSDRRIRYGAYNIVGIDRIVVLRKGQTMKSYSRKTLGADMVGYFQVLNKRNTMQAGDTMKVPKVELRPEYRK</sequence>
<feature type="compositionally biased region" description="Basic and acidic residues" evidence="4">
    <location>
        <begin position="207"/>
        <end position="236"/>
    </location>
</feature>
<feature type="compositionally biased region" description="Acidic residues" evidence="4">
    <location>
        <begin position="250"/>
        <end position="259"/>
    </location>
</feature>
<keyword evidence="7" id="KW-1185">Reference proteome</keyword>
<feature type="compositionally biased region" description="Basic and acidic residues" evidence="4">
    <location>
        <begin position="174"/>
        <end position="188"/>
    </location>
</feature>
<dbReference type="Gene3D" id="4.10.520.10">
    <property type="entry name" value="IHF-like DNA-binding proteins"/>
    <property type="match status" value="1"/>
</dbReference>
<dbReference type="STRING" id="888743.HMPREF9141_1086"/>
<dbReference type="SUPFAM" id="SSF47729">
    <property type="entry name" value="IHF-like DNA-binding proteins"/>
    <property type="match status" value="1"/>
</dbReference>
<feature type="compositionally biased region" description="Basic and acidic residues" evidence="4">
    <location>
        <begin position="139"/>
        <end position="151"/>
    </location>
</feature>
<gene>
    <name evidence="6" type="primary">hup</name>
    <name evidence="6" type="ORF">HMPREF9141_1086</name>
</gene>
<comment type="similarity">
    <text evidence="1 3">Belongs to the bacterial histone-like protein family.</text>
</comment>
<keyword evidence="5" id="KW-0472">Membrane</keyword>
<dbReference type="PANTHER" id="PTHR33175:SF2">
    <property type="entry name" value="INTEGRATION HOST FACTOR SUBUNIT ALPHA"/>
    <property type="match status" value="1"/>
</dbReference>
<feature type="compositionally biased region" description="Polar residues" evidence="4">
    <location>
        <begin position="123"/>
        <end position="136"/>
    </location>
</feature>
<evidence type="ECO:0000256" key="3">
    <source>
        <dbReference type="RuleBase" id="RU003939"/>
    </source>
</evidence>
<protein>
    <submittedName>
        <fullName evidence="6">DNA-binding protein HU</fullName>
    </submittedName>
</protein>
<feature type="compositionally biased region" description="Basic and acidic residues" evidence="4">
    <location>
        <begin position="113"/>
        <end position="122"/>
    </location>
</feature>
<feature type="transmembrane region" description="Helical" evidence="5">
    <location>
        <begin position="266"/>
        <end position="287"/>
    </location>
</feature>
<dbReference type="Proteomes" id="UP000005697">
    <property type="component" value="Unassembled WGS sequence"/>
</dbReference>
<dbReference type="GO" id="GO:0003677">
    <property type="term" value="F:DNA binding"/>
    <property type="evidence" value="ECO:0007669"/>
    <property type="project" value="UniProtKB-KW"/>
</dbReference>
<evidence type="ECO:0000256" key="5">
    <source>
        <dbReference type="SAM" id="Phobius"/>
    </source>
</evidence>
<dbReference type="GO" id="GO:0030527">
    <property type="term" value="F:structural constituent of chromatin"/>
    <property type="evidence" value="ECO:0007669"/>
    <property type="project" value="InterPro"/>
</dbReference>
<comment type="caution">
    <text evidence="6">The sequence shown here is derived from an EMBL/GenBank/DDBJ whole genome shotgun (WGS) entry which is preliminary data.</text>
</comment>
<organism evidence="6 7">
    <name type="scientific">Prevotella multiformis DSM 16608</name>
    <dbReference type="NCBI Taxonomy" id="888743"/>
    <lineage>
        <taxon>Bacteria</taxon>
        <taxon>Pseudomonadati</taxon>
        <taxon>Bacteroidota</taxon>
        <taxon>Bacteroidia</taxon>
        <taxon>Bacteroidales</taxon>
        <taxon>Prevotellaceae</taxon>
        <taxon>Prevotella</taxon>
    </lineage>
</organism>
<dbReference type="EMBL" id="AEWX01000015">
    <property type="protein sequence ID" value="EGC20450.1"/>
    <property type="molecule type" value="Genomic_DNA"/>
</dbReference>
<dbReference type="eggNOG" id="COG0776">
    <property type="taxonomic scope" value="Bacteria"/>
</dbReference>
<dbReference type="AlphaFoldDB" id="F0F669"/>
<keyword evidence="5" id="KW-1133">Transmembrane helix</keyword>
<feature type="compositionally biased region" description="Polar residues" evidence="4">
    <location>
        <begin position="157"/>
        <end position="166"/>
    </location>
</feature>
<proteinExistence type="inferred from homology"/>
<dbReference type="InterPro" id="IPR000119">
    <property type="entry name" value="Hist_DNA-bd"/>
</dbReference>
<name>F0F669_9BACT</name>
<evidence type="ECO:0000313" key="6">
    <source>
        <dbReference type="EMBL" id="EGC20450.1"/>
    </source>
</evidence>
<feature type="region of interest" description="Disordered" evidence="4">
    <location>
        <begin position="113"/>
        <end position="261"/>
    </location>
</feature>
<dbReference type="OrthoDB" id="9811567at2"/>
<reference evidence="6 7" key="1">
    <citation type="submission" date="2011-01" db="EMBL/GenBank/DDBJ databases">
        <authorList>
            <person name="Muzny D."/>
            <person name="Qin X."/>
            <person name="Deng J."/>
            <person name="Jiang H."/>
            <person name="Liu Y."/>
            <person name="Qu J."/>
            <person name="Song X.-Z."/>
            <person name="Zhang L."/>
            <person name="Thornton R."/>
            <person name="Coyle M."/>
            <person name="Francisco L."/>
            <person name="Jackson L."/>
            <person name="Javaid M."/>
            <person name="Korchina V."/>
            <person name="Kovar C."/>
            <person name="Mata R."/>
            <person name="Mathew T."/>
            <person name="Ngo R."/>
            <person name="Nguyen L."/>
            <person name="Nguyen N."/>
            <person name="Okwuonu G."/>
            <person name="Ongeri F."/>
            <person name="Pham C."/>
            <person name="Simmons D."/>
            <person name="Wilczek-Boney K."/>
            <person name="Hale W."/>
            <person name="Jakkamsetti A."/>
            <person name="Pham P."/>
            <person name="Ruth R."/>
            <person name="San Lucas F."/>
            <person name="Warren J."/>
            <person name="Zhang J."/>
            <person name="Zhao Z."/>
            <person name="Zhou C."/>
            <person name="Zhu D."/>
            <person name="Lee S."/>
            <person name="Bess C."/>
            <person name="Blankenburg K."/>
            <person name="Forbes L."/>
            <person name="Fu Q."/>
            <person name="Gubbala S."/>
            <person name="Hirani K."/>
            <person name="Jayaseelan J.C."/>
            <person name="Lara F."/>
            <person name="Munidasa M."/>
            <person name="Palculict T."/>
            <person name="Patil S."/>
            <person name="Pu L.-L."/>
            <person name="Saada N."/>
            <person name="Tang L."/>
            <person name="Weissenberger G."/>
            <person name="Zhu Y."/>
            <person name="Hemphill L."/>
            <person name="Shang Y."/>
            <person name="Youmans B."/>
            <person name="Ayvaz T."/>
            <person name="Ross M."/>
            <person name="Santibanez J."/>
            <person name="Aqrawi P."/>
            <person name="Gross S."/>
            <person name="Joshi V."/>
            <person name="Fowler G."/>
            <person name="Nazareth L."/>
            <person name="Reid J."/>
            <person name="Worley K."/>
            <person name="Petrosino J."/>
            <person name="Highlander S."/>
            <person name="Gibbs R."/>
        </authorList>
    </citation>
    <scope>NUCLEOTIDE SEQUENCE [LARGE SCALE GENOMIC DNA]</scope>
    <source>
        <strain evidence="6 7">DSM 16608</strain>
    </source>
</reference>
<evidence type="ECO:0000256" key="4">
    <source>
        <dbReference type="SAM" id="MobiDB-lite"/>
    </source>
</evidence>
<accession>F0F669</accession>
<keyword evidence="2 6" id="KW-0238">DNA-binding</keyword>
<evidence type="ECO:0000256" key="1">
    <source>
        <dbReference type="ARBA" id="ARBA00010529"/>
    </source>
</evidence>
<evidence type="ECO:0000256" key="2">
    <source>
        <dbReference type="ARBA" id="ARBA00023125"/>
    </source>
</evidence>
<dbReference type="GO" id="GO:0005829">
    <property type="term" value="C:cytosol"/>
    <property type="evidence" value="ECO:0007669"/>
    <property type="project" value="TreeGrafter"/>
</dbReference>
<dbReference type="Pfam" id="PF00216">
    <property type="entry name" value="Bac_DNA_binding"/>
    <property type="match status" value="1"/>
</dbReference>